<reference evidence="1" key="1">
    <citation type="submission" date="2022-08" db="EMBL/GenBank/DDBJ databases">
        <authorList>
            <person name="Kallberg Y."/>
            <person name="Tangrot J."/>
            <person name="Rosling A."/>
        </authorList>
    </citation>
    <scope>NUCLEOTIDE SEQUENCE</scope>
    <source>
        <strain evidence="1">Wild A</strain>
    </source>
</reference>
<protein>
    <submittedName>
        <fullName evidence="1">14356_t:CDS:1</fullName>
    </submittedName>
</protein>
<dbReference type="SUPFAM" id="SSF52047">
    <property type="entry name" value="RNI-like"/>
    <property type="match status" value="1"/>
</dbReference>
<dbReference type="SMART" id="SM00368">
    <property type="entry name" value="LRR_RI"/>
    <property type="match status" value="11"/>
</dbReference>
<comment type="caution">
    <text evidence="1">The sequence shown here is derived from an EMBL/GenBank/DDBJ whole genome shotgun (WGS) entry which is preliminary data.</text>
</comment>
<sequence length="623" mass="69700">MPSSLGLPRSLSLQETFSFRSKKQKKTSNNKSFGLPTIQLDRFLTNEGHQLVTSYFKLSQIQNHIQKGTLHKITEKDVDELLKSYGGLSTPVYETLSYQELNLSHNECKLLAKLLKANHVTNIRKLKLSKNHLSGSSIKVIFEALQKNSTVKVLDLSFNNLADNEAKWLGKLLKKNNTIKEIYLTHNRIKSDGARYLSKALIMNESVERLSLESNLLNEEGGKYISNMLEENDTIKHIHLGSNNLSLEGVKAIAKSLESNRSLVSLSLDINNISEEGAKSLALSLEVNQSLTHLYMPRNNIGDQGLKYICESLPKNSVLTYLDIEFNNIGRNYNVEGMKSLGELLESNNKVPRAINLTYNPIGDEGCEQLFKGFHKNTTLESLILSNCSIGLDGIKAIAESLKLNIGLQNLSLNKNSNMGADGHLMLADALEKNTSLKGVQLDYNFADWESIGNSIQKSLTRNHFLQKEKYKTAANILKASRILLNPTLQQQLPTCMSCSTSPLISPFISPLISPLISPMISPITSPISTPKRLSIQPPEKKSFSKLPFELQENILAYLDTNHVLSKNQILEIISFSLKKSTLNSTMVEFLSKTLSAYYPLTPDVRLWPTESTDSEFFSSERF</sequence>
<dbReference type="InterPro" id="IPR001611">
    <property type="entry name" value="Leu-rich_rpt"/>
</dbReference>
<dbReference type="OrthoDB" id="333024at2759"/>
<evidence type="ECO:0000313" key="1">
    <source>
        <dbReference type="EMBL" id="CAI2167573.1"/>
    </source>
</evidence>
<dbReference type="Pfam" id="PF13516">
    <property type="entry name" value="LRR_6"/>
    <property type="match status" value="8"/>
</dbReference>
<dbReference type="EMBL" id="CAMKVN010000405">
    <property type="protein sequence ID" value="CAI2167573.1"/>
    <property type="molecule type" value="Genomic_DNA"/>
</dbReference>
<gene>
    <name evidence="1" type="ORF">FWILDA_LOCUS3143</name>
</gene>
<accession>A0A9W4SFF9</accession>
<dbReference type="AlphaFoldDB" id="A0A9W4SFF9"/>
<keyword evidence="2" id="KW-1185">Reference proteome</keyword>
<dbReference type="PANTHER" id="PTHR24114:SF2">
    <property type="entry name" value="F-BOX DOMAIN-CONTAINING PROTEIN-RELATED"/>
    <property type="match status" value="1"/>
</dbReference>
<organism evidence="1 2">
    <name type="scientific">Funneliformis geosporum</name>
    <dbReference type="NCBI Taxonomy" id="1117311"/>
    <lineage>
        <taxon>Eukaryota</taxon>
        <taxon>Fungi</taxon>
        <taxon>Fungi incertae sedis</taxon>
        <taxon>Mucoromycota</taxon>
        <taxon>Glomeromycotina</taxon>
        <taxon>Glomeromycetes</taxon>
        <taxon>Glomerales</taxon>
        <taxon>Glomeraceae</taxon>
        <taxon>Funneliformis</taxon>
    </lineage>
</organism>
<dbReference type="Proteomes" id="UP001153678">
    <property type="component" value="Unassembled WGS sequence"/>
</dbReference>
<name>A0A9W4SFF9_9GLOM</name>
<dbReference type="InterPro" id="IPR052394">
    <property type="entry name" value="LRR-containing"/>
</dbReference>
<dbReference type="Gene3D" id="3.80.10.10">
    <property type="entry name" value="Ribonuclease Inhibitor"/>
    <property type="match status" value="3"/>
</dbReference>
<dbReference type="PANTHER" id="PTHR24114">
    <property type="entry name" value="LEUCINE RICH REPEAT FAMILY PROTEIN"/>
    <property type="match status" value="1"/>
</dbReference>
<proteinExistence type="predicted"/>
<dbReference type="InterPro" id="IPR032675">
    <property type="entry name" value="LRR_dom_sf"/>
</dbReference>
<evidence type="ECO:0000313" key="2">
    <source>
        <dbReference type="Proteomes" id="UP001153678"/>
    </source>
</evidence>